<dbReference type="SUPFAM" id="SSF52540">
    <property type="entry name" value="P-loop containing nucleoside triphosphate hydrolases"/>
    <property type="match status" value="1"/>
</dbReference>
<evidence type="ECO:0000313" key="4">
    <source>
        <dbReference type="Proteomes" id="UP001057375"/>
    </source>
</evidence>
<dbReference type="PANTHER" id="PTHR47978">
    <property type="match status" value="1"/>
</dbReference>
<dbReference type="NCBIfam" id="TIGR00231">
    <property type="entry name" value="small_GTP"/>
    <property type="match status" value="1"/>
</dbReference>
<dbReference type="InterPro" id="IPR001806">
    <property type="entry name" value="Small_GTPase"/>
</dbReference>
<name>A0ABQ5KRW5_9EUKA</name>
<evidence type="ECO:0000313" key="3">
    <source>
        <dbReference type="EMBL" id="GKT35190.1"/>
    </source>
</evidence>
<dbReference type="Pfam" id="PF00071">
    <property type="entry name" value="Ras"/>
    <property type="match status" value="1"/>
</dbReference>
<dbReference type="PROSITE" id="PS51421">
    <property type="entry name" value="RAS"/>
    <property type="match status" value="1"/>
</dbReference>
<organism evidence="3 4">
    <name type="scientific">Aduncisulcus paluster</name>
    <dbReference type="NCBI Taxonomy" id="2918883"/>
    <lineage>
        <taxon>Eukaryota</taxon>
        <taxon>Metamonada</taxon>
        <taxon>Carpediemonas-like organisms</taxon>
        <taxon>Aduncisulcus</taxon>
    </lineage>
</organism>
<dbReference type="SMART" id="SM00176">
    <property type="entry name" value="RAN"/>
    <property type="match status" value="1"/>
</dbReference>
<dbReference type="Gene3D" id="3.40.50.300">
    <property type="entry name" value="P-loop containing nucleotide triphosphate hydrolases"/>
    <property type="match status" value="1"/>
</dbReference>
<accession>A0ABQ5KRW5</accession>
<keyword evidence="4" id="KW-1185">Reference proteome</keyword>
<evidence type="ECO:0000256" key="2">
    <source>
        <dbReference type="SAM" id="MobiDB-lite"/>
    </source>
</evidence>
<proteinExistence type="predicted"/>
<dbReference type="PROSITE" id="PS51420">
    <property type="entry name" value="RHO"/>
    <property type="match status" value="1"/>
</dbReference>
<reference evidence="3" key="1">
    <citation type="submission" date="2022-03" db="EMBL/GenBank/DDBJ databases">
        <title>Draft genome sequence of Aduncisulcus paluster, a free-living microaerophilic Fornicata.</title>
        <authorList>
            <person name="Yuyama I."/>
            <person name="Kume K."/>
            <person name="Tamura T."/>
            <person name="Inagaki Y."/>
            <person name="Hashimoto T."/>
        </authorList>
    </citation>
    <scope>NUCLEOTIDE SEQUENCE</scope>
    <source>
        <strain evidence="3">NY0171</strain>
    </source>
</reference>
<protein>
    <submittedName>
        <fullName evidence="3">Small GTPase like protein</fullName>
    </submittedName>
</protein>
<dbReference type="InterPro" id="IPR027417">
    <property type="entry name" value="P-loop_NTPase"/>
</dbReference>
<dbReference type="InterPro" id="IPR005225">
    <property type="entry name" value="Small_GTP-bd"/>
</dbReference>
<gene>
    <name evidence="3" type="ORF">ADUPG1_008399</name>
</gene>
<dbReference type="SMART" id="SM00174">
    <property type="entry name" value="RHO"/>
    <property type="match status" value="1"/>
</dbReference>
<keyword evidence="1" id="KW-0547">Nucleotide-binding</keyword>
<comment type="caution">
    <text evidence="3">The sequence shown here is derived from an EMBL/GenBank/DDBJ whole genome shotgun (WGS) entry which is preliminary data.</text>
</comment>
<dbReference type="PRINTS" id="PR00449">
    <property type="entry name" value="RASTRNSFRMNG"/>
</dbReference>
<dbReference type="SMART" id="SM00175">
    <property type="entry name" value="RAB"/>
    <property type="match status" value="1"/>
</dbReference>
<dbReference type="Proteomes" id="UP001057375">
    <property type="component" value="Unassembled WGS sequence"/>
</dbReference>
<dbReference type="SMART" id="SM00173">
    <property type="entry name" value="RAS"/>
    <property type="match status" value="1"/>
</dbReference>
<feature type="region of interest" description="Disordered" evidence="2">
    <location>
        <begin position="167"/>
        <end position="190"/>
    </location>
</feature>
<evidence type="ECO:0000256" key="1">
    <source>
        <dbReference type="ARBA" id="ARBA00022741"/>
    </source>
</evidence>
<dbReference type="PROSITE" id="PS51419">
    <property type="entry name" value="RAB"/>
    <property type="match status" value="1"/>
</dbReference>
<dbReference type="EMBL" id="BQXS01010939">
    <property type="protein sequence ID" value="GKT35190.1"/>
    <property type="molecule type" value="Genomic_DNA"/>
</dbReference>
<sequence>MYKVVFLGDSLVGKTSLTLRFVQEVFRDVDTTVGAAFFTKTVVLEGSDKEVKLEIWDTAGQERYRSLTPMYYRSADCAIICYDITSQSSFSSAQQWVRELRLVTEDIIVTLCGTKVDLEEDREVEFEESKRYAEDEGLILFETSAKTGENVYKLFQAIAFELSKKELPPARGSRSPFDDDDDDPKTCPKC</sequence>